<name>A0ACA9RTQ0_9GLOM</name>
<dbReference type="Proteomes" id="UP000789920">
    <property type="component" value="Unassembled WGS sequence"/>
</dbReference>
<keyword evidence="2" id="KW-1185">Reference proteome</keyword>
<protein>
    <submittedName>
        <fullName evidence="1">26037_t:CDS:1</fullName>
    </submittedName>
</protein>
<organism evidence="1 2">
    <name type="scientific">Racocetra persica</name>
    <dbReference type="NCBI Taxonomy" id="160502"/>
    <lineage>
        <taxon>Eukaryota</taxon>
        <taxon>Fungi</taxon>
        <taxon>Fungi incertae sedis</taxon>
        <taxon>Mucoromycota</taxon>
        <taxon>Glomeromycotina</taxon>
        <taxon>Glomeromycetes</taxon>
        <taxon>Diversisporales</taxon>
        <taxon>Gigasporaceae</taxon>
        <taxon>Racocetra</taxon>
    </lineage>
</organism>
<comment type="caution">
    <text evidence="1">The sequence shown here is derived from an EMBL/GenBank/DDBJ whole genome shotgun (WGS) entry which is preliminary data.</text>
</comment>
<sequence>LGTCFLCGGISVMLKNEGQLEQEFSATAAQASSSLMTLACITLILPAAFSFTVNEEREKDPENGSREAKLDPAKQSADNKSGNSESEEQGNEIVETTDNGEQKNKNKESENKKEESEEKHISSIASLILLIAATVITAFSAEFLVGSIEGIVKSLGISETFIGLILLPIVGNAAEHVTSVTVAMNNKMDLAIGVAVGSST</sequence>
<feature type="non-terminal residue" evidence="1">
    <location>
        <position position="1"/>
    </location>
</feature>
<evidence type="ECO:0000313" key="1">
    <source>
        <dbReference type="EMBL" id="CAG8810786.1"/>
    </source>
</evidence>
<gene>
    <name evidence="1" type="ORF">RPERSI_LOCUS23158</name>
</gene>
<accession>A0ACA9RTQ0</accession>
<feature type="non-terminal residue" evidence="1">
    <location>
        <position position="200"/>
    </location>
</feature>
<dbReference type="EMBL" id="CAJVQC010071655">
    <property type="protein sequence ID" value="CAG8810786.1"/>
    <property type="molecule type" value="Genomic_DNA"/>
</dbReference>
<proteinExistence type="predicted"/>
<reference evidence="1" key="1">
    <citation type="submission" date="2021-06" db="EMBL/GenBank/DDBJ databases">
        <authorList>
            <person name="Kallberg Y."/>
            <person name="Tangrot J."/>
            <person name="Rosling A."/>
        </authorList>
    </citation>
    <scope>NUCLEOTIDE SEQUENCE</scope>
    <source>
        <strain evidence="1">MA461A</strain>
    </source>
</reference>
<evidence type="ECO:0000313" key="2">
    <source>
        <dbReference type="Proteomes" id="UP000789920"/>
    </source>
</evidence>